<dbReference type="HOGENOM" id="CLU_000604_86_7_0"/>
<dbReference type="PROSITE" id="PS50893">
    <property type="entry name" value="ABC_TRANSPORTER_2"/>
    <property type="match status" value="2"/>
</dbReference>
<evidence type="ECO:0000256" key="3">
    <source>
        <dbReference type="ARBA" id="ARBA00022448"/>
    </source>
</evidence>
<keyword evidence="11" id="KW-1185">Reference proteome</keyword>
<dbReference type="KEGG" id="ttr:Tter_0369"/>
<evidence type="ECO:0000256" key="2">
    <source>
        <dbReference type="ARBA" id="ARBA00005417"/>
    </source>
</evidence>
<dbReference type="InterPro" id="IPR003593">
    <property type="entry name" value="AAA+_ATPase"/>
</dbReference>
<keyword evidence="7" id="KW-1278">Translocase</keyword>
<dbReference type="GO" id="GO:0016887">
    <property type="term" value="F:ATP hydrolysis activity"/>
    <property type="evidence" value="ECO:0007669"/>
    <property type="project" value="InterPro"/>
</dbReference>
<sequence length="568" mass="63637">MQEDIPIKIESFTWRYRGRKEPAVQSLSLEVKQGDFVVIMGPSGAGKSTLAISLNGLIPHFYRGKMEGNVFIFGKSTRDSRVGELARYVGLVFQDFEAQLFSTNVALEVAFGPENFCVHPDEIGLRIRESLAKVGLQGFEERRPATLSGGQKQRLAIASVLAIQPRVLCMDEPTTDLDPIGKEGVFKIARSLEQEEDVTLIVIEHETEEALNADRIVLMRDGQVVADYPAKEMLRKVDLMEECGVMPLQVPQFFSVMGVPEMELPLTPEEGVQEFRRRGYRVDEGAYTKLVEEEKSRMESNHEVIIEVRNLSHMYPGGVLALEDVNLNVHKGEFLAILGQNGSGKTTLVKHFNGLLYPTSGSVRVNGEETRKLGIRTLGQHIGYVFQNPDHQIFSDKVYDEVAFGLRLRHTPESEIKQRVADALRAVDLEGYEDADPFSLTKGERQRVAVASVLAGNPEVLILDEPTTGLDYSQQRSMMELVKRLNESGSTIIVVTHSMWLVAEYADRVVVMKDGRVYLSGTVREVFSREEELRDAALKPPQIVSMSNLLGYTVRSVEELVHVTKENR</sequence>
<dbReference type="GO" id="GO:0043190">
    <property type="term" value="C:ATP-binding cassette (ABC) transporter complex"/>
    <property type="evidence" value="ECO:0007669"/>
    <property type="project" value="TreeGrafter"/>
</dbReference>
<protein>
    <submittedName>
        <fullName evidence="10">ABC transporter related protein</fullName>
    </submittedName>
</protein>
<reference evidence="11" key="1">
    <citation type="journal article" date="2010" name="Stand. Genomic Sci.">
        <title>Complete genome sequence of 'Thermobaculum terrenum' type strain (YNP1).</title>
        <authorList>
            <person name="Kiss H."/>
            <person name="Cleland D."/>
            <person name="Lapidus A."/>
            <person name="Lucas S."/>
            <person name="Glavina Del Rio T."/>
            <person name="Nolan M."/>
            <person name="Tice H."/>
            <person name="Han C."/>
            <person name="Goodwin L."/>
            <person name="Pitluck S."/>
            <person name="Liolios K."/>
            <person name="Ivanova N."/>
            <person name="Mavromatis K."/>
            <person name="Ovchinnikova G."/>
            <person name="Pati A."/>
            <person name="Chen A."/>
            <person name="Palaniappan K."/>
            <person name="Land M."/>
            <person name="Hauser L."/>
            <person name="Chang Y."/>
            <person name="Jeffries C."/>
            <person name="Lu M."/>
            <person name="Brettin T."/>
            <person name="Detter J."/>
            <person name="Goker M."/>
            <person name="Tindall B."/>
            <person name="Beck B."/>
            <person name="McDermott T."/>
            <person name="Woyke T."/>
            <person name="Bristow J."/>
            <person name="Eisen J."/>
            <person name="Markowitz V."/>
            <person name="Hugenholtz P."/>
            <person name="Kyrpides N."/>
            <person name="Klenk H."/>
            <person name="Cheng J."/>
        </authorList>
    </citation>
    <scope>NUCLEOTIDE SEQUENCE [LARGE SCALE GENOMIC DNA]</scope>
    <source>
        <strain evidence="11">ATCC BAA-798 / YNP1</strain>
    </source>
</reference>
<comment type="subcellular location">
    <subcellularLocation>
        <location evidence="1">Cell membrane</location>
    </subcellularLocation>
</comment>
<dbReference type="EMBL" id="CP001825">
    <property type="protein sequence ID" value="ACZ41291.1"/>
    <property type="molecule type" value="Genomic_DNA"/>
</dbReference>
<keyword evidence="6" id="KW-0067">ATP-binding</keyword>
<dbReference type="Proteomes" id="UP000000323">
    <property type="component" value="Chromosome 1"/>
</dbReference>
<keyword evidence="3" id="KW-0813">Transport</keyword>
<feature type="domain" description="ABC transporter" evidence="9">
    <location>
        <begin position="7"/>
        <end position="246"/>
    </location>
</feature>
<dbReference type="AlphaFoldDB" id="D1CED5"/>
<evidence type="ECO:0000256" key="4">
    <source>
        <dbReference type="ARBA" id="ARBA00022475"/>
    </source>
</evidence>
<dbReference type="GO" id="GO:0005524">
    <property type="term" value="F:ATP binding"/>
    <property type="evidence" value="ECO:0007669"/>
    <property type="project" value="UniProtKB-KW"/>
</dbReference>
<dbReference type="STRING" id="525904.Tter_0369"/>
<evidence type="ECO:0000256" key="7">
    <source>
        <dbReference type="ARBA" id="ARBA00022967"/>
    </source>
</evidence>
<evidence type="ECO:0000256" key="6">
    <source>
        <dbReference type="ARBA" id="ARBA00022840"/>
    </source>
</evidence>
<dbReference type="PANTHER" id="PTHR43553">
    <property type="entry name" value="HEAVY METAL TRANSPORTER"/>
    <property type="match status" value="1"/>
</dbReference>
<name>D1CED5_THET1</name>
<dbReference type="FunFam" id="3.40.50.300:FF:000224">
    <property type="entry name" value="Energy-coupling factor transporter ATP-binding protein EcfA"/>
    <property type="match status" value="2"/>
</dbReference>
<dbReference type="InterPro" id="IPR027417">
    <property type="entry name" value="P-loop_NTPase"/>
</dbReference>
<dbReference type="RefSeq" id="WP_012874326.1">
    <property type="nucleotide sequence ID" value="NC_013525.1"/>
</dbReference>
<feature type="domain" description="ABC transporter" evidence="9">
    <location>
        <begin position="306"/>
        <end position="539"/>
    </location>
</feature>
<evidence type="ECO:0000313" key="10">
    <source>
        <dbReference type="EMBL" id="ACZ41291.1"/>
    </source>
</evidence>
<evidence type="ECO:0000256" key="8">
    <source>
        <dbReference type="ARBA" id="ARBA00023136"/>
    </source>
</evidence>
<dbReference type="InterPro" id="IPR017871">
    <property type="entry name" value="ABC_transporter-like_CS"/>
</dbReference>
<keyword evidence="8" id="KW-0472">Membrane</keyword>
<dbReference type="OrthoDB" id="501320at2"/>
<dbReference type="PANTHER" id="PTHR43553:SF24">
    <property type="entry name" value="ENERGY-COUPLING FACTOR TRANSPORTER ATP-BINDING PROTEIN ECFA1"/>
    <property type="match status" value="1"/>
</dbReference>
<dbReference type="InterPro" id="IPR050095">
    <property type="entry name" value="ECF_ABC_transporter_ATP-bd"/>
</dbReference>
<gene>
    <name evidence="10" type="ordered locus">Tter_0369</name>
</gene>
<dbReference type="PROSITE" id="PS00211">
    <property type="entry name" value="ABC_TRANSPORTER_1"/>
    <property type="match status" value="1"/>
</dbReference>
<evidence type="ECO:0000313" key="11">
    <source>
        <dbReference type="Proteomes" id="UP000000323"/>
    </source>
</evidence>
<accession>D1CED5</accession>
<dbReference type="Gene3D" id="3.40.50.300">
    <property type="entry name" value="P-loop containing nucleotide triphosphate hydrolases"/>
    <property type="match status" value="2"/>
</dbReference>
<keyword evidence="4" id="KW-1003">Cell membrane</keyword>
<dbReference type="SMART" id="SM00382">
    <property type="entry name" value="AAA"/>
    <property type="match status" value="2"/>
</dbReference>
<dbReference type="CDD" id="cd03225">
    <property type="entry name" value="ABC_cobalt_CbiO_domain1"/>
    <property type="match status" value="2"/>
</dbReference>
<evidence type="ECO:0000259" key="9">
    <source>
        <dbReference type="PROSITE" id="PS50893"/>
    </source>
</evidence>
<dbReference type="InterPro" id="IPR003439">
    <property type="entry name" value="ABC_transporter-like_ATP-bd"/>
</dbReference>
<evidence type="ECO:0000256" key="5">
    <source>
        <dbReference type="ARBA" id="ARBA00022741"/>
    </source>
</evidence>
<keyword evidence="5" id="KW-0547">Nucleotide-binding</keyword>
<dbReference type="Pfam" id="PF00005">
    <property type="entry name" value="ABC_tran"/>
    <property type="match status" value="2"/>
</dbReference>
<proteinExistence type="inferred from homology"/>
<comment type="similarity">
    <text evidence="2">Belongs to the ABC transporter superfamily.</text>
</comment>
<organism evidence="10 11">
    <name type="scientific">Thermobaculum terrenum (strain ATCC BAA-798 / CCMEE 7001 / YNP1)</name>
    <dbReference type="NCBI Taxonomy" id="525904"/>
    <lineage>
        <taxon>Bacteria</taxon>
        <taxon>Bacillati</taxon>
        <taxon>Chloroflexota</taxon>
        <taxon>Chloroflexia</taxon>
        <taxon>Candidatus Thermobaculales</taxon>
        <taxon>Candidatus Thermobaculaceae</taxon>
        <taxon>Thermobaculum</taxon>
    </lineage>
</organism>
<dbReference type="GO" id="GO:0042626">
    <property type="term" value="F:ATPase-coupled transmembrane transporter activity"/>
    <property type="evidence" value="ECO:0007669"/>
    <property type="project" value="TreeGrafter"/>
</dbReference>
<evidence type="ECO:0000256" key="1">
    <source>
        <dbReference type="ARBA" id="ARBA00004236"/>
    </source>
</evidence>
<dbReference type="InterPro" id="IPR015856">
    <property type="entry name" value="ABC_transpr_CbiO/EcfA_su"/>
</dbReference>
<dbReference type="eggNOG" id="COG1122">
    <property type="taxonomic scope" value="Bacteria"/>
</dbReference>
<dbReference type="NCBIfam" id="NF010167">
    <property type="entry name" value="PRK13648.1"/>
    <property type="match status" value="2"/>
</dbReference>
<dbReference type="SUPFAM" id="SSF52540">
    <property type="entry name" value="P-loop containing nucleoside triphosphate hydrolases"/>
    <property type="match status" value="2"/>
</dbReference>